<proteinExistence type="predicted"/>
<accession>J3P546</accession>
<name>J3P546_GAET3</name>
<reference evidence="3" key="4">
    <citation type="journal article" date="2015" name="G3 (Bethesda)">
        <title>Genome sequences of three phytopathogenic species of the Magnaporthaceae family of fungi.</title>
        <authorList>
            <person name="Okagaki L.H."/>
            <person name="Nunes C.C."/>
            <person name="Sailsbery J."/>
            <person name="Clay B."/>
            <person name="Brown D."/>
            <person name="John T."/>
            <person name="Oh Y."/>
            <person name="Young N."/>
            <person name="Fitzgerald M."/>
            <person name="Haas B.J."/>
            <person name="Zeng Q."/>
            <person name="Young S."/>
            <person name="Adiconis X."/>
            <person name="Fan L."/>
            <person name="Levin J.Z."/>
            <person name="Mitchell T.K."/>
            <person name="Okubara P.A."/>
            <person name="Farman M.L."/>
            <person name="Kohn L.M."/>
            <person name="Birren B."/>
            <person name="Ma L.-J."/>
            <person name="Dean R.A."/>
        </authorList>
    </citation>
    <scope>NUCLEOTIDE SEQUENCE</scope>
    <source>
        <strain evidence="3">R3-111a-1</strain>
    </source>
</reference>
<dbReference type="EnsemblFungi" id="EJT74794">
    <property type="protein sequence ID" value="EJT74794"/>
    <property type="gene ID" value="GGTG_08632"/>
</dbReference>
<evidence type="ECO:0000313" key="4">
    <source>
        <dbReference type="Proteomes" id="UP000006039"/>
    </source>
</evidence>
<reference evidence="2" key="3">
    <citation type="submission" date="2010-09" db="EMBL/GenBank/DDBJ databases">
        <title>Annotation of Gaeumannomyces graminis var. tritici R3-111a-1.</title>
        <authorList>
            <consortium name="The Broad Institute Genome Sequencing Platform"/>
            <person name="Ma L.-J."/>
            <person name="Dead R."/>
            <person name="Young S.K."/>
            <person name="Zeng Q."/>
            <person name="Gargeya S."/>
            <person name="Fitzgerald M."/>
            <person name="Haas B."/>
            <person name="Abouelleil A."/>
            <person name="Alvarado L."/>
            <person name="Arachchi H.M."/>
            <person name="Berlin A."/>
            <person name="Brown A."/>
            <person name="Chapman S.B."/>
            <person name="Chen Z."/>
            <person name="Dunbar C."/>
            <person name="Freedman E."/>
            <person name="Gearin G."/>
            <person name="Gellesch M."/>
            <person name="Goldberg J."/>
            <person name="Griggs A."/>
            <person name="Gujja S."/>
            <person name="Heiman D."/>
            <person name="Howarth C."/>
            <person name="Larson L."/>
            <person name="Lui A."/>
            <person name="MacDonald P.J.P."/>
            <person name="Mehta T."/>
            <person name="Montmayeur A."/>
            <person name="Murphy C."/>
            <person name="Neiman D."/>
            <person name="Pearson M."/>
            <person name="Priest M."/>
            <person name="Roberts A."/>
            <person name="Saif S."/>
            <person name="Shea T."/>
            <person name="Shenoy N."/>
            <person name="Sisk P."/>
            <person name="Stolte C."/>
            <person name="Sykes S."/>
            <person name="Yandava C."/>
            <person name="Wortman J."/>
            <person name="Nusbaum C."/>
            <person name="Birren B."/>
        </authorList>
    </citation>
    <scope>NUCLEOTIDE SEQUENCE</scope>
    <source>
        <strain evidence="2">R3-111a-1</strain>
    </source>
</reference>
<evidence type="ECO:0000313" key="2">
    <source>
        <dbReference type="EMBL" id="EJT74794.1"/>
    </source>
</evidence>
<dbReference type="HOGENOM" id="CLU_1970714_0_0_1"/>
<protein>
    <submittedName>
        <fullName evidence="2 3">Uncharacterized protein</fullName>
    </submittedName>
</protein>
<reference evidence="4" key="1">
    <citation type="submission" date="2010-07" db="EMBL/GenBank/DDBJ databases">
        <title>The genome sequence of Gaeumannomyces graminis var. tritici strain R3-111a-1.</title>
        <authorList>
            <consortium name="The Broad Institute Genome Sequencing Platform"/>
            <person name="Ma L.-J."/>
            <person name="Dead R."/>
            <person name="Young S."/>
            <person name="Zeng Q."/>
            <person name="Koehrsen M."/>
            <person name="Alvarado L."/>
            <person name="Berlin A."/>
            <person name="Chapman S.B."/>
            <person name="Chen Z."/>
            <person name="Freedman E."/>
            <person name="Gellesch M."/>
            <person name="Goldberg J."/>
            <person name="Griggs A."/>
            <person name="Gujja S."/>
            <person name="Heilman E.R."/>
            <person name="Heiman D."/>
            <person name="Hepburn T."/>
            <person name="Howarth C."/>
            <person name="Jen D."/>
            <person name="Larson L."/>
            <person name="Mehta T."/>
            <person name="Neiman D."/>
            <person name="Pearson M."/>
            <person name="Roberts A."/>
            <person name="Saif S."/>
            <person name="Shea T."/>
            <person name="Shenoy N."/>
            <person name="Sisk P."/>
            <person name="Stolte C."/>
            <person name="Sykes S."/>
            <person name="Walk T."/>
            <person name="White J."/>
            <person name="Yandava C."/>
            <person name="Haas B."/>
            <person name="Nusbaum C."/>
            <person name="Birren B."/>
        </authorList>
    </citation>
    <scope>NUCLEOTIDE SEQUENCE [LARGE SCALE GENOMIC DNA]</scope>
    <source>
        <strain evidence="4">R3-111a-1</strain>
    </source>
</reference>
<dbReference type="EMBL" id="GL385398">
    <property type="protein sequence ID" value="EJT74794.1"/>
    <property type="molecule type" value="Genomic_DNA"/>
</dbReference>
<feature type="compositionally biased region" description="Low complexity" evidence="1">
    <location>
        <begin position="1"/>
        <end position="26"/>
    </location>
</feature>
<sequence>MQAATALSTPAAAARPAASPTSTSPPRVQQAPSPPSPFRVSSASGILQLEDVSQKSRKETRQLLRDDRHDIGGIAGCFQTWVRHKDWPGVVSNEIFRFRMLRQQQLHVKRPLDQGITGPFERLRGAG</sequence>
<dbReference type="AlphaFoldDB" id="J3P546"/>
<keyword evidence="4" id="KW-1185">Reference proteome</keyword>
<feature type="region of interest" description="Disordered" evidence="1">
    <location>
        <begin position="1"/>
        <end position="69"/>
    </location>
</feature>
<feature type="compositionally biased region" description="Basic and acidic residues" evidence="1">
    <location>
        <begin position="52"/>
        <end position="69"/>
    </location>
</feature>
<dbReference type="VEuPathDB" id="FungiDB:GGTG_08632"/>
<dbReference type="Proteomes" id="UP000006039">
    <property type="component" value="Unassembled WGS sequence"/>
</dbReference>
<organism evidence="2">
    <name type="scientific">Gaeumannomyces tritici (strain R3-111a-1)</name>
    <name type="common">Wheat and barley take-all root rot fungus</name>
    <name type="synonym">Gaeumannomyces graminis var. tritici</name>
    <dbReference type="NCBI Taxonomy" id="644352"/>
    <lineage>
        <taxon>Eukaryota</taxon>
        <taxon>Fungi</taxon>
        <taxon>Dikarya</taxon>
        <taxon>Ascomycota</taxon>
        <taxon>Pezizomycotina</taxon>
        <taxon>Sordariomycetes</taxon>
        <taxon>Sordariomycetidae</taxon>
        <taxon>Magnaporthales</taxon>
        <taxon>Magnaporthaceae</taxon>
        <taxon>Gaeumannomyces</taxon>
    </lineage>
</organism>
<reference evidence="3" key="5">
    <citation type="submission" date="2018-04" db="UniProtKB">
        <authorList>
            <consortium name="EnsemblFungi"/>
        </authorList>
    </citation>
    <scope>IDENTIFICATION</scope>
    <source>
        <strain evidence="3">R3-111a-1</strain>
    </source>
</reference>
<dbReference type="GeneID" id="20349090"/>
<evidence type="ECO:0000256" key="1">
    <source>
        <dbReference type="SAM" id="MobiDB-lite"/>
    </source>
</evidence>
<reference evidence="2" key="2">
    <citation type="submission" date="2010-07" db="EMBL/GenBank/DDBJ databases">
        <authorList>
            <consortium name="The Broad Institute Genome Sequencing Platform"/>
            <consortium name="Broad Institute Genome Sequencing Center for Infectious Disease"/>
            <person name="Ma L.-J."/>
            <person name="Dead R."/>
            <person name="Young S."/>
            <person name="Zeng Q."/>
            <person name="Koehrsen M."/>
            <person name="Alvarado L."/>
            <person name="Berlin A."/>
            <person name="Chapman S.B."/>
            <person name="Chen Z."/>
            <person name="Freedman E."/>
            <person name="Gellesch M."/>
            <person name="Goldberg J."/>
            <person name="Griggs A."/>
            <person name="Gujja S."/>
            <person name="Heilman E.R."/>
            <person name="Heiman D."/>
            <person name="Hepburn T."/>
            <person name="Howarth C."/>
            <person name="Jen D."/>
            <person name="Larson L."/>
            <person name="Mehta T."/>
            <person name="Neiman D."/>
            <person name="Pearson M."/>
            <person name="Roberts A."/>
            <person name="Saif S."/>
            <person name="Shea T."/>
            <person name="Shenoy N."/>
            <person name="Sisk P."/>
            <person name="Stolte C."/>
            <person name="Sykes S."/>
            <person name="Walk T."/>
            <person name="White J."/>
            <person name="Yandava C."/>
            <person name="Haas B."/>
            <person name="Nusbaum C."/>
            <person name="Birren B."/>
        </authorList>
    </citation>
    <scope>NUCLEOTIDE SEQUENCE</scope>
    <source>
        <strain evidence="2">R3-111a-1</strain>
    </source>
</reference>
<dbReference type="RefSeq" id="XP_009224738.1">
    <property type="nucleotide sequence ID" value="XM_009226474.1"/>
</dbReference>
<evidence type="ECO:0000313" key="3">
    <source>
        <dbReference type="EnsemblFungi" id="EJT74794"/>
    </source>
</evidence>
<gene>
    <name evidence="3" type="primary">20349090</name>
    <name evidence="2" type="ORF">GGTG_08632</name>
</gene>